<keyword evidence="3" id="KW-1185">Reference proteome</keyword>
<reference evidence="2 3" key="1">
    <citation type="journal article" date="2012" name="BMC Genomics">
        <title>Comparative genomics of the white-rot fungi, Phanerochaete carnosa and P. chrysosporium, to elucidate the genetic basis of the distinct wood types they colonize.</title>
        <authorList>
            <person name="Suzuki H."/>
            <person name="MacDonald J."/>
            <person name="Syed K."/>
            <person name="Salamov A."/>
            <person name="Hori C."/>
            <person name="Aerts A."/>
            <person name="Henrissat B."/>
            <person name="Wiebenga A."/>
            <person name="vanKuyk P.A."/>
            <person name="Barry K."/>
            <person name="Lindquist E."/>
            <person name="LaButti K."/>
            <person name="Lapidus A."/>
            <person name="Lucas S."/>
            <person name="Coutinho P."/>
            <person name="Gong Y."/>
            <person name="Samejima M."/>
            <person name="Mahadevan R."/>
            <person name="Abou-Zaid M."/>
            <person name="de Vries R.P."/>
            <person name="Igarashi K."/>
            <person name="Yadav J.S."/>
            <person name="Grigoriev I.V."/>
            <person name="Master E.R."/>
        </authorList>
    </citation>
    <scope>NUCLEOTIDE SEQUENCE [LARGE SCALE GENOMIC DNA]</scope>
    <source>
        <strain evidence="2 3">HHB-10118-sp</strain>
    </source>
</reference>
<dbReference type="InParanoid" id="K5UQD8"/>
<accession>K5UQD8</accession>
<evidence type="ECO:0000256" key="1">
    <source>
        <dbReference type="SAM" id="MobiDB-lite"/>
    </source>
</evidence>
<dbReference type="GeneID" id="18919701"/>
<dbReference type="AlphaFoldDB" id="K5UQD8"/>
<gene>
    <name evidence="2" type="ORF">PHACADRAFT_31819</name>
</gene>
<evidence type="ECO:0000313" key="2">
    <source>
        <dbReference type="EMBL" id="EKM52041.1"/>
    </source>
</evidence>
<sequence length="760" mass="83192">MVTNWCISQSIEKRSPRTPELVLLSERATIADGELQVASALRKRLNIRVVEQRGATRLYVPCTSATLFQKAVSPEISALASIFALVLKVECEHFSEHAAEVSLRTNRRRLARIRAIEAFSLCRRLPVQLEDADVWSSFMAATGRDVDTNRLIFPQISADVLSLVQRIGRRVQWNSEHQGLTFDLQGETTAADYGTILCHLPINSGDSMVRDHLDIFVFSSIQWFQDSSIYDVPPATVATILHKMVSAANLISRHGRRDTRGSIGADDEGWIRAIRRATENISSYATLLLQLLHAFEISYRKDVLVGNKKWIRRELHLALDHAHQHAHCELLGCLWKHHHGICSSLFFFDNCPLLYKQASRPGKPSPGDYLFPRAAATSDIPVACALPVSLSQFDDQATRSKDTLQSIKQSAPAGSVADINHDKQKGSNWYISVTSHPSHPSGLRASSSLSAADVNSAGGLENVVFSRGSVDAYKCDGRSVADNNPEDYVESSPAPHDLNVLSSPTSSIPFFESIPFVNTQHGMSDPTPNEESVAHQIPLGRDLIAEDVRRFEARAEARESVLPSPPAATPSLEGEASCERDGENHEGRATDETADGSDYEAVEGRKSHFVLSESAVHEIADDGPPYPAGARPLHDQSPSSRRDVSSGSTESLHPGGSRSSPKLISNGREMMDTSHDAPTGDIAIAPSDLFPRDGVAEAHQPDGPLHPRAALLFQGNNGVIAGQPAEEFELALRENERNMGEHVGEQDGVESRQAETRLCR</sequence>
<feature type="region of interest" description="Disordered" evidence="1">
    <location>
        <begin position="556"/>
        <end position="598"/>
    </location>
</feature>
<evidence type="ECO:0000313" key="3">
    <source>
        <dbReference type="Proteomes" id="UP000008370"/>
    </source>
</evidence>
<proteinExistence type="predicted"/>
<feature type="compositionally biased region" description="Basic and acidic residues" evidence="1">
    <location>
        <begin position="577"/>
        <end position="591"/>
    </location>
</feature>
<protein>
    <submittedName>
        <fullName evidence="2">Uncharacterized protein</fullName>
    </submittedName>
</protein>
<dbReference type="Proteomes" id="UP000008370">
    <property type="component" value="Unassembled WGS sequence"/>
</dbReference>
<dbReference type="KEGG" id="pco:PHACADRAFT_31819"/>
<organism evidence="2 3">
    <name type="scientific">Phanerochaete carnosa (strain HHB-10118-sp)</name>
    <name type="common">White-rot fungus</name>
    <name type="synonym">Peniophora carnosa</name>
    <dbReference type="NCBI Taxonomy" id="650164"/>
    <lineage>
        <taxon>Eukaryota</taxon>
        <taxon>Fungi</taxon>
        <taxon>Dikarya</taxon>
        <taxon>Basidiomycota</taxon>
        <taxon>Agaricomycotina</taxon>
        <taxon>Agaricomycetes</taxon>
        <taxon>Polyporales</taxon>
        <taxon>Phanerochaetaceae</taxon>
        <taxon>Phanerochaete</taxon>
    </lineage>
</organism>
<dbReference type="EMBL" id="JH930476">
    <property type="protein sequence ID" value="EKM52041.1"/>
    <property type="molecule type" value="Genomic_DNA"/>
</dbReference>
<name>K5UQD8_PHACS</name>
<dbReference type="HOGENOM" id="CLU_366846_0_0_1"/>
<feature type="region of interest" description="Disordered" evidence="1">
    <location>
        <begin position="739"/>
        <end position="760"/>
    </location>
</feature>
<dbReference type="RefSeq" id="XP_007399277.1">
    <property type="nucleotide sequence ID" value="XM_007399215.1"/>
</dbReference>
<feature type="region of interest" description="Disordered" evidence="1">
    <location>
        <begin position="619"/>
        <end position="681"/>
    </location>
</feature>